<keyword evidence="5" id="KW-0676">Redox-active center</keyword>
<comment type="similarity">
    <text evidence="1">Belongs to the thioredoxin family. DsbA subfamily.</text>
</comment>
<evidence type="ECO:0000256" key="5">
    <source>
        <dbReference type="ARBA" id="ARBA00023284"/>
    </source>
</evidence>
<dbReference type="GO" id="GO:0016491">
    <property type="term" value="F:oxidoreductase activity"/>
    <property type="evidence" value="ECO:0007669"/>
    <property type="project" value="UniProtKB-KW"/>
</dbReference>
<accession>A0A2M9Z9G6</accession>
<keyword evidence="4" id="KW-1015">Disulfide bond</keyword>
<feature type="signal peptide" evidence="6">
    <location>
        <begin position="1"/>
        <end position="26"/>
    </location>
</feature>
<feature type="domain" description="Thioredoxin-like fold" evidence="7">
    <location>
        <begin position="180"/>
        <end position="343"/>
    </location>
</feature>
<evidence type="ECO:0000313" key="8">
    <source>
        <dbReference type="EMBL" id="PJZ64992.1"/>
    </source>
</evidence>
<dbReference type="Pfam" id="PF13462">
    <property type="entry name" value="Thioredoxin_4"/>
    <property type="match status" value="1"/>
</dbReference>
<organism evidence="8 9">
    <name type="scientific">Leptospira wolffii</name>
    <dbReference type="NCBI Taxonomy" id="409998"/>
    <lineage>
        <taxon>Bacteria</taxon>
        <taxon>Pseudomonadati</taxon>
        <taxon>Spirochaetota</taxon>
        <taxon>Spirochaetia</taxon>
        <taxon>Leptospirales</taxon>
        <taxon>Leptospiraceae</taxon>
        <taxon>Leptospira</taxon>
    </lineage>
</organism>
<sequence length="346" mass="40204">MYRNFRIFIVFSLLLVVGFANSFAQAPVKKSDSKSDTPYVQIDGKKFTLSDVEKEMSGEYKQLVQETQERLFRLLLELGVQKLMRMEAKERNVSLQEYYGQIDKSVSPPTTEELKSLYAGLKQSGQLSESFEEVRTQLGDYIFSEKKEEAKQKEIERLKKKFRFVSSREDRSVSEVNIQGEPFRGKADAPITIVEFSDFECSFCRRSQATARQLRVKYGDRIKWVFKDFPLNFHQRAMDVHISANCVHKQSKEKYWAYFDVLFAENRTSDILTPNWLEARVKELDLDLSKYKACIADDSIRKEIEEDMAEGVRLGIEGTPTFYINGRKLVGAMPIESFEELLESIR</sequence>
<evidence type="ECO:0000256" key="2">
    <source>
        <dbReference type="ARBA" id="ARBA00022729"/>
    </source>
</evidence>
<dbReference type="AlphaFoldDB" id="A0A2M9Z9G6"/>
<keyword evidence="2 6" id="KW-0732">Signal</keyword>
<dbReference type="SUPFAM" id="SSF52833">
    <property type="entry name" value="Thioredoxin-like"/>
    <property type="match status" value="1"/>
</dbReference>
<evidence type="ECO:0000256" key="6">
    <source>
        <dbReference type="SAM" id="SignalP"/>
    </source>
</evidence>
<name>A0A2M9Z9G6_9LEPT</name>
<dbReference type="PANTHER" id="PTHR13887:SF14">
    <property type="entry name" value="DISULFIDE BOND FORMATION PROTEIN D"/>
    <property type="match status" value="1"/>
</dbReference>
<dbReference type="Proteomes" id="UP000231912">
    <property type="component" value="Unassembled WGS sequence"/>
</dbReference>
<feature type="chain" id="PRO_5014677103" description="Thioredoxin-like fold domain-containing protein" evidence="6">
    <location>
        <begin position="27"/>
        <end position="346"/>
    </location>
</feature>
<dbReference type="InterPro" id="IPR036249">
    <property type="entry name" value="Thioredoxin-like_sf"/>
</dbReference>
<evidence type="ECO:0000259" key="7">
    <source>
        <dbReference type="Pfam" id="PF13462"/>
    </source>
</evidence>
<evidence type="ECO:0000256" key="3">
    <source>
        <dbReference type="ARBA" id="ARBA00023002"/>
    </source>
</evidence>
<gene>
    <name evidence="8" type="ORF">CH371_15955</name>
</gene>
<proteinExistence type="inferred from homology"/>
<evidence type="ECO:0000256" key="1">
    <source>
        <dbReference type="ARBA" id="ARBA00005791"/>
    </source>
</evidence>
<dbReference type="EMBL" id="NPDT01000007">
    <property type="protein sequence ID" value="PJZ64992.1"/>
    <property type="molecule type" value="Genomic_DNA"/>
</dbReference>
<dbReference type="PANTHER" id="PTHR13887">
    <property type="entry name" value="GLUTATHIONE S-TRANSFERASE KAPPA"/>
    <property type="match status" value="1"/>
</dbReference>
<evidence type="ECO:0000313" key="9">
    <source>
        <dbReference type="Proteomes" id="UP000231912"/>
    </source>
</evidence>
<evidence type="ECO:0000256" key="4">
    <source>
        <dbReference type="ARBA" id="ARBA00023157"/>
    </source>
</evidence>
<reference evidence="8 9" key="1">
    <citation type="submission" date="2017-07" db="EMBL/GenBank/DDBJ databases">
        <title>Leptospira spp. isolated from tropical soils.</title>
        <authorList>
            <person name="Thibeaux R."/>
            <person name="Iraola G."/>
            <person name="Ferres I."/>
            <person name="Bierque E."/>
            <person name="Girault D."/>
            <person name="Soupe-Gilbert M.-E."/>
            <person name="Picardeau M."/>
            <person name="Goarant C."/>
        </authorList>
    </citation>
    <scope>NUCLEOTIDE SEQUENCE [LARGE SCALE GENOMIC DNA]</scope>
    <source>
        <strain evidence="8 9">FH2-C-A2</strain>
    </source>
</reference>
<keyword evidence="3" id="KW-0560">Oxidoreductase</keyword>
<protein>
    <recommendedName>
        <fullName evidence="7">Thioredoxin-like fold domain-containing protein</fullName>
    </recommendedName>
</protein>
<dbReference type="RefSeq" id="WP_100759768.1">
    <property type="nucleotide sequence ID" value="NZ_NPDT01000007.1"/>
</dbReference>
<dbReference type="InterPro" id="IPR012336">
    <property type="entry name" value="Thioredoxin-like_fold"/>
</dbReference>
<dbReference type="Gene3D" id="3.40.30.10">
    <property type="entry name" value="Glutaredoxin"/>
    <property type="match status" value="1"/>
</dbReference>
<comment type="caution">
    <text evidence="8">The sequence shown here is derived from an EMBL/GenBank/DDBJ whole genome shotgun (WGS) entry which is preliminary data.</text>
</comment>